<gene>
    <name evidence="1" type="ORF">A5802_002039</name>
</gene>
<evidence type="ECO:0000313" key="1">
    <source>
        <dbReference type="EMBL" id="OTP28299.1"/>
    </source>
</evidence>
<name>A0A1I4K6X5_ENTMU</name>
<organism evidence="1 2">
    <name type="scientific">Enterococcus mundtii</name>
    <dbReference type="NCBI Taxonomy" id="53346"/>
    <lineage>
        <taxon>Bacteria</taxon>
        <taxon>Bacillati</taxon>
        <taxon>Bacillota</taxon>
        <taxon>Bacilli</taxon>
        <taxon>Lactobacillales</taxon>
        <taxon>Enterococcaceae</taxon>
        <taxon>Enterococcus</taxon>
    </lineage>
</organism>
<dbReference type="EMBL" id="NGMS01000001">
    <property type="protein sequence ID" value="OTP28299.1"/>
    <property type="molecule type" value="Genomic_DNA"/>
</dbReference>
<comment type="caution">
    <text evidence="1">The sequence shown here is derived from an EMBL/GenBank/DDBJ whole genome shotgun (WGS) entry which is preliminary data.</text>
</comment>
<dbReference type="AlphaFoldDB" id="A0A1I4K6X5"/>
<sequence>MSEKNLTIPNGFLLQNEAKFNIDMDNYLNLILTNDVLSQIEISEGDIALVKKQQAFKIKS</sequence>
<reference evidence="1 2" key="1">
    <citation type="submission" date="2017-05" db="EMBL/GenBank/DDBJ databases">
        <title>The Genome Sequence of Enterococcus mundtii 6B1_DIV0119.</title>
        <authorList>
            <consortium name="The Broad Institute Genomics Platform"/>
            <consortium name="The Broad Institute Genomic Center for Infectious Diseases"/>
            <person name="Earl A."/>
            <person name="Manson A."/>
            <person name="Schwartman J."/>
            <person name="Gilmore M."/>
            <person name="Abouelleil A."/>
            <person name="Cao P."/>
            <person name="Chapman S."/>
            <person name="Cusick C."/>
            <person name="Shea T."/>
            <person name="Young S."/>
            <person name="Neafsey D."/>
            <person name="Nusbaum C."/>
            <person name="Birren B."/>
        </authorList>
    </citation>
    <scope>NUCLEOTIDE SEQUENCE [LARGE SCALE GENOMIC DNA]</scope>
    <source>
        <strain evidence="1 2">6B1_DIV0119</strain>
    </source>
</reference>
<proteinExistence type="predicted"/>
<protein>
    <submittedName>
        <fullName evidence="1">Uncharacterized protein</fullName>
    </submittedName>
</protein>
<evidence type="ECO:0000313" key="2">
    <source>
        <dbReference type="Proteomes" id="UP000195024"/>
    </source>
</evidence>
<accession>A0A1I4K6X5</accession>
<dbReference type="RefSeq" id="WP_023520248.1">
    <property type="nucleotide sequence ID" value="NZ_UFYG01000001.1"/>
</dbReference>
<dbReference type="Proteomes" id="UP000195024">
    <property type="component" value="Unassembled WGS sequence"/>
</dbReference>